<evidence type="ECO:0000313" key="2">
    <source>
        <dbReference type="Proteomes" id="UP001273209"/>
    </source>
</evidence>
<reference evidence="1" key="1">
    <citation type="submission" date="2023-11" db="EMBL/GenBank/DDBJ databases">
        <title>The genome sequences of three competitors of mushroom-forming fungi.</title>
        <authorList>
            <person name="Beijen E."/>
            <person name="Ohm R.A."/>
        </authorList>
    </citation>
    <scope>NUCLEOTIDE SEQUENCE</scope>
    <source>
        <strain evidence="1">CBS 100526</strain>
    </source>
</reference>
<evidence type="ECO:0000313" key="1">
    <source>
        <dbReference type="EMBL" id="KAK4063520.1"/>
    </source>
</evidence>
<name>A0AAE1I8Q5_9HYPO</name>
<proteinExistence type="predicted"/>
<protein>
    <submittedName>
        <fullName evidence="1">Uncharacterized protein</fullName>
    </submittedName>
</protein>
<keyword evidence="2" id="KW-1185">Reference proteome</keyword>
<dbReference type="RefSeq" id="XP_062751691.1">
    <property type="nucleotide sequence ID" value="XM_062904351.1"/>
</dbReference>
<dbReference type="GeneID" id="87924254"/>
<gene>
    <name evidence="1" type="ORF">Triagg1_9397</name>
</gene>
<dbReference type="AlphaFoldDB" id="A0AAE1I8Q5"/>
<sequence>MSEYLQLGIDPSSLGFLSIFLGGSIIHKTNLAEASIRDVDWDGVGFVPRKIDIISLLRERRADLCDLLGVVEEDGSAASWEEALELAATLDWQVLRFSGWTRSGSKRTMKIWSQEHLAAAVSYPGSSYLGVLSHKTLHTIQLNQGALGPGILVCPPIQVTDNVYIMSDFDLIQITVPADRSSETRAWPGILCDLLVTSRCVFERSRGLGASLKQLIWSKWGHMLHQNDTASTLGPAPFSLYRWASFGKAFKDRLILEGETTRPLTAASPSSLPARSLRTTFLTIRPDQGDSMTTSPVEFISYDKPEWTLQPALNSSFARTKVDTSAAPAPPHTQFVVTDKVGAQSPFSRNSVCERANLEFLGGGPRHQVFIKTTGSFVFELDALTLLRRLYRARDLQRIIAVDRAQKRIYYEYFNGKSLLDIRFGYLAGTPLPKQENRMGALDHRWLLSVEAKRAHDVMRSYKLSYSAGHPSRASSREARIHQYFFHRLHVNKHLKQFYPSTSSVFRTSGSGSTIPLDEFLQLPIYVNNVRRQNLQHYLHQAELLLHPDADHFSLLPNVYGLGDGHGGNIMVAGPQTTTPTLRYIDYEVAGHHSIVLDMVKPIYLDCFCNALWGDMLGPDLSQRTTAISPPLAPTVEWTVEATGIHVRYQLNASFLDKAMARTKFEYIVCPVLEHINGLGIQGGVAERVLAHALFCCAILTRDFSKRPDLFFLNLAIGVDLAVDMRGVIDRTFGAQSWPKTNGLVKDGRE</sequence>
<comment type="caution">
    <text evidence="1">The sequence shown here is derived from an EMBL/GenBank/DDBJ whole genome shotgun (WGS) entry which is preliminary data.</text>
</comment>
<dbReference type="EMBL" id="JAWRVG010000052">
    <property type="protein sequence ID" value="KAK4063520.1"/>
    <property type="molecule type" value="Genomic_DNA"/>
</dbReference>
<dbReference type="Proteomes" id="UP001273209">
    <property type="component" value="Unassembled WGS sequence"/>
</dbReference>
<organism evidence="1 2">
    <name type="scientific">Trichoderma aggressivum f. europaeum</name>
    <dbReference type="NCBI Taxonomy" id="173218"/>
    <lineage>
        <taxon>Eukaryota</taxon>
        <taxon>Fungi</taxon>
        <taxon>Dikarya</taxon>
        <taxon>Ascomycota</taxon>
        <taxon>Pezizomycotina</taxon>
        <taxon>Sordariomycetes</taxon>
        <taxon>Hypocreomycetidae</taxon>
        <taxon>Hypocreales</taxon>
        <taxon>Hypocreaceae</taxon>
        <taxon>Trichoderma</taxon>
    </lineage>
</organism>
<accession>A0AAE1I8Q5</accession>